<sequence length="28" mass="3381">MTWEKNPSKKLKNLTMKQQLHKILSELI</sequence>
<dbReference type="AlphaFoldDB" id="A0A0E9VXK0"/>
<reference evidence="1" key="1">
    <citation type="submission" date="2014-11" db="EMBL/GenBank/DDBJ databases">
        <authorList>
            <person name="Amaro Gonzalez C."/>
        </authorList>
    </citation>
    <scope>NUCLEOTIDE SEQUENCE</scope>
</reference>
<reference evidence="1" key="2">
    <citation type="journal article" date="2015" name="Fish Shellfish Immunol.">
        <title>Early steps in the European eel (Anguilla anguilla)-Vibrio vulnificus interaction in the gills: Role of the RtxA13 toxin.</title>
        <authorList>
            <person name="Callol A."/>
            <person name="Pajuelo D."/>
            <person name="Ebbesson L."/>
            <person name="Teles M."/>
            <person name="MacKenzie S."/>
            <person name="Amaro C."/>
        </authorList>
    </citation>
    <scope>NUCLEOTIDE SEQUENCE</scope>
</reference>
<name>A0A0E9VXK0_ANGAN</name>
<proteinExistence type="predicted"/>
<protein>
    <submittedName>
        <fullName evidence="1">Uncharacterized protein</fullName>
    </submittedName>
</protein>
<organism evidence="1">
    <name type="scientific">Anguilla anguilla</name>
    <name type="common">European freshwater eel</name>
    <name type="synonym">Muraena anguilla</name>
    <dbReference type="NCBI Taxonomy" id="7936"/>
    <lineage>
        <taxon>Eukaryota</taxon>
        <taxon>Metazoa</taxon>
        <taxon>Chordata</taxon>
        <taxon>Craniata</taxon>
        <taxon>Vertebrata</taxon>
        <taxon>Euteleostomi</taxon>
        <taxon>Actinopterygii</taxon>
        <taxon>Neopterygii</taxon>
        <taxon>Teleostei</taxon>
        <taxon>Anguilliformes</taxon>
        <taxon>Anguillidae</taxon>
        <taxon>Anguilla</taxon>
    </lineage>
</organism>
<accession>A0A0E9VXK0</accession>
<dbReference type="EMBL" id="GBXM01025775">
    <property type="protein sequence ID" value="JAH82802.1"/>
    <property type="molecule type" value="Transcribed_RNA"/>
</dbReference>
<evidence type="ECO:0000313" key="1">
    <source>
        <dbReference type="EMBL" id="JAH82802.1"/>
    </source>
</evidence>